<name>A0A5N6F648_9EURO</name>
<sequence>MSIFSGLPRLSGRYTPKCKPYFDAIHSSLRHYDTLLNPNGMGVYLASIPKGMKLYHGTLRPDHVQGL</sequence>
<proteinExistence type="predicted"/>
<dbReference type="AlphaFoldDB" id="A0A5N6F648"/>
<dbReference type="Proteomes" id="UP000326799">
    <property type="component" value="Unassembled WGS sequence"/>
</dbReference>
<evidence type="ECO:0000313" key="2">
    <source>
        <dbReference type="Proteomes" id="UP000326799"/>
    </source>
</evidence>
<accession>A0A5N6F648</accession>
<reference evidence="1 2" key="1">
    <citation type="submission" date="2019-04" db="EMBL/GenBank/DDBJ databases">
        <title>Fungal friends and foes A comparative genomics study of 23 Aspergillus species from section Flavi.</title>
        <authorList>
            <consortium name="DOE Joint Genome Institute"/>
            <person name="Kjaerbolling I."/>
            <person name="Vesth T.C."/>
            <person name="Frisvad J.C."/>
            <person name="Nybo J.L."/>
            <person name="Theobald S."/>
            <person name="Kildgaard S."/>
            <person name="Petersen T.I."/>
            <person name="Kuo A."/>
            <person name="Sato A."/>
            <person name="Lyhne E.K."/>
            <person name="Kogle M.E."/>
            <person name="Wiebenga A."/>
            <person name="Kun R.S."/>
            <person name="Lubbers R.J."/>
            <person name="Makela M.R."/>
            <person name="Barry K."/>
            <person name="Chovatia M."/>
            <person name="Clum A."/>
            <person name="Daum C."/>
            <person name="Haridas S."/>
            <person name="He G."/>
            <person name="LaButti K."/>
            <person name="Lipzen A."/>
            <person name="Mondo S."/>
            <person name="Pangilinan J."/>
            <person name="Riley R."/>
            <person name="Salamov A."/>
            <person name="Simmons B.A."/>
            <person name="Magnuson J.K."/>
            <person name="Henrissat B."/>
            <person name="Mortensen U.H."/>
            <person name="Larsen T.O."/>
            <person name="De vries R.P."/>
            <person name="Grigoriev I.V."/>
            <person name="Machida M."/>
            <person name="Baker S.E."/>
            <person name="Andersen M.R."/>
        </authorList>
    </citation>
    <scope>NUCLEOTIDE SEQUENCE [LARGE SCALE GENOMIC DNA]</scope>
    <source>
        <strain evidence="1 2">CBS 126849</strain>
    </source>
</reference>
<gene>
    <name evidence="1" type="ORF">BDV33DRAFT_164164</name>
</gene>
<dbReference type="EMBL" id="ML733395">
    <property type="protein sequence ID" value="KAB8225358.1"/>
    <property type="molecule type" value="Genomic_DNA"/>
</dbReference>
<keyword evidence="2" id="KW-1185">Reference proteome</keyword>
<evidence type="ECO:0000313" key="1">
    <source>
        <dbReference type="EMBL" id="KAB8225358.1"/>
    </source>
</evidence>
<protein>
    <submittedName>
        <fullName evidence="1">Uncharacterized protein</fullName>
    </submittedName>
</protein>
<organism evidence="1 2">
    <name type="scientific">Aspergillus novoparasiticus</name>
    <dbReference type="NCBI Taxonomy" id="986946"/>
    <lineage>
        <taxon>Eukaryota</taxon>
        <taxon>Fungi</taxon>
        <taxon>Dikarya</taxon>
        <taxon>Ascomycota</taxon>
        <taxon>Pezizomycotina</taxon>
        <taxon>Eurotiomycetes</taxon>
        <taxon>Eurotiomycetidae</taxon>
        <taxon>Eurotiales</taxon>
        <taxon>Aspergillaceae</taxon>
        <taxon>Aspergillus</taxon>
        <taxon>Aspergillus subgen. Circumdati</taxon>
    </lineage>
</organism>